<reference evidence="2 3" key="1">
    <citation type="submission" date="2024-02" db="EMBL/GenBank/DDBJ databases">
        <title>Chromosome-scale genome assembly of the rough periwinkle Littorina saxatilis.</title>
        <authorList>
            <person name="De Jode A."/>
            <person name="Faria R."/>
            <person name="Formenti G."/>
            <person name="Sims Y."/>
            <person name="Smith T.P."/>
            <person name="Tracey A."/>
            <person name="Wood J.M.D."/>
            <person name="Zagrodzka Z.B."/>
            <person name="Johannesson K."/>
            <person name="Butlin R.K."/>
            <person name="Leder E.H."/>
        </authorList>
    </citation>
    <scope>NUCLEOTIDE SEQUENCE [LARGE SCALE GENOMIC DNA]</scope>
    <source>
        <strain evidence="2">Snail1</strain>
        <tissue evidence="2">Muscle</tissue>
    </source>
</reference>
<keyword evidence="3" id="KW-1185">Reference proteome</keyword>
<feature type="region of interest" description="Disordered" evidence="1">
    <location>
        <begin position="110"/>
        <end position="132"/>
    </location>
</feature>
<evidence type="ECO:0000313" key="3">
    <source>
        <dbReference type="Proteomes" id="UP001374579"/>
    </source>
</evidence>
<feature type="compositionally biased region" description="Basic residues" evidence="1">
    <location>
        <begin position="50"/>
        <end position="61"/>
    </location>
</feature>
<accession>A0AAN9GB58</accession>
<organism evidence="2 3">
    <name type="scientific">Littorina saxatilis</name>
    <dbReference type="NCBI Taxonomy" id="31220"/>
    <lineage>
        <taxon>Eukaryota</taxon>
        <taxon>Metazoa</taxon>
        <taxon>Spiralia</taxon>
        <taxon>Lophotrochozoa</taxon>
        <taxon>Mollusca</taxon>
        <taxon>Gastropoda</taxon>
        <taxon>Caenogastropoda</taxon>
        <taxon>Littorinimorpha</taxon>
        <taxon>Littorinoidea</taxon>
        <taxon>Littorinidae</taxon>
        <taxon>Littorina</taxon>
    </lineage>
</organism>
<proteinExistence type="predicted"/>
<dbReference type="Proteomes" id="UP001374579">
    <property type="component" value="Unassembled WGS sequence"/>
</dbReference>
<feature type="compositionally biased region" description="Low complexity" evidence="1">
    <location>
        <begin position="117"/>
        <end position="127"/>
    </location>
</feature>
<dbReference type="AlphaFoldDB" id="A0AAN9GB58"/>
<comment type="caution">
    <text evidence="2">The sequence shown here is derived from an EMBL/GenBank/DDBJ whole genome shotgun (WGS) entry which is preliminary data.</text>
</comment>
<feature type="compositionally biased region" description="Basic and acidic residues" evidence="1">
    <location>
        <begin position="17"/>
        <end position="28"/>
    </location>
</feature>
<protein>
    <submittedName>
        <fullName evidence="2">Uncharacterized protein</fullName>
    </submittedName>
</protein>
<name>A0AAN9GB58_9CAEN</name>
<evidence type="ECO:0000256" key="1">
    <source>
        <dbReference type="SAM" id="MobiDB-lite"/>
    </source>
</evidence>
<sequence length="201" mass="22490">MTSQRASTSPSANIVWDKSRLPHHERATHNGQALVPARNRPSSTGPVARRVNHQPHHHHNNNKVAVQNGRTVYKASESELNMSFDPMKDLHMWTMWRVAVNGRIVEETRKNKNRPHTAAASTAASTANRHADLDSNPFGRALVKTPLHRFIRVENGSNDIAGLMMDPHGEGGRSLGTQQFVFYGVPRVVLKKPKQQTIRLP</sequence>
<feature type="region of interest" description="Disordered" evidence="1">
    <location>
        <begin position="1"/>
        <end position="66"/>
    </location>
</feature>
<feature type="compositionally biased region" description="Polar residues" evidence="1">
    <location>
        <begin position="1"/>
        <end position="12"/>
    </location>
</feature>
<gene>
    <name evidence="2" type="ORF">V1264_023959</name>
</gene>
<evidence type="ECO:0000313" key="2">
    <source>
        <dbReference type="EMBL" id="KAK7101119.1"/>
    </source>
</evidence>
<dbReference type="EMBL" id="JBAMIC010000011">
    <property type="protein sequence ID" value="KAK7101119.1"/>
    <property type="molecule type" value="Genomic_DNA"/>
</dbReference>